<comment type="catalytic activity">
    <reaction evidence="1">
        <text>ATP + protein L-histidine = ADP + protein N-phospho-L-histidine.</text>
        <dbReference type="EC" id="2.7.13.3"/>
    </reaction>
</comment>
<feature type="non-terminal residue" evidence="4">
    <location>
        <position position="83"/>
    </location>
</feature>
<gene>
    <name evidence="4" type="ORF">HKB21_06900</name>
</gene>
<evidence type="ECO:0000313" key="4">
    <source>
        <dbReference type="EMBL" id="NMU25344.1"/>
    </source>
</evidence>
<dbReference type="CDD" id="cd00082">
    <property type="entry name" value="HisKA"/>
    <property type="match status" value="1"/>
</dbReference>
<evidence type="ECO:0000313" key="5">
    <source>
        <dbReference type="Proteomes" id="UP000555836"/>
    </source>
</evidence>
<sequence length="83" mass="9049">LPVAITATALPEESGVVLVLEDLSELLAAQRAAAWQEVARRMAHEIKNPLTPIQLSAERIRRRYSSLHNSSLDSTAEVIESGT</sequence>
<dbReference type="EC" id="2.7.13.3" evidence="2"/>
<name>A0A7Y0S2W1_VIBPH</name>
<evidence type="ECO:0000256" key="2">
    <source>
        <dbReference type="ARBA" id="ARBA00012438"/>
    </source>
</evidence>
<dbReference type="Gene3D" id="1.10.287.130">
    <property type="match status" value="1"/>
</dbReference>
<dbReference type="InterPro" id="IPR003661">
    <property type="entry name" value="HisK_dim/P_dom"/>
</dbReference>
<dbReference type="Pfam" id="PF00512">
    <property type="entry name" value="HisKA"/>
    <property type="match status" value="1"/>
</dbReference>
<dbReference type="AlphaFoldDB" id="A0A7Y0S2W1"/>
<feature type="non-terminal residue" evidence="4">
    <location>
        <position position="1"/>
    </location>
</feature>
<reference evidence="4 5" key="1">
    <citation type="submission" date="2020-04" db="EMBL/GenBank/DDBJ databases">
        <title>Whole-genome sequencing of Vibrio spp. from China reveals different genetic environments of blaCTX-M-14 among diverse lineages.</title>
        <authorList>
            <person name="Zheng Z."/>
            <person name="Ye L."/>
            <person name="Chen S."/>
        </authorList>
    </citation>
    <scope>NUCLEOTIDE SEQUENCE [LARGE SCALE GENOMIC DNA]</scope>
    <source>
        <strain evidence="4 5">Vb0574</strain>
    </source>
</reference>
<dbReference type="SUPFAM" id="SSF47384">
    <property type="entry name" value="Homodimeric domain of signal transducing histidine kinase"/>
    <property type="match status" value="1"/>
</dbReference>
<comment type="caution">
    <text evidence="4">The sequence shown here is derived from an EMBL/GenBank/DDBJ whole genome shotgun (WGS) entry which is preliminary data.</text>
</comment>
<evidence type="ECO:0000256" key="1">
    <source>
        <dbReference type="ARBA" id="ARBA00000085"/>
    </source>
</evidence>
<dbReference type="EMBL" id="JABCLD010001000">
    <property type="protein sequence ID" value="NMU25344.1"/>
    <property type="molecule type" value="Genomic_DNA"/>
</dbReference>
<protein>
    <recommendedName>
        <fullName evidence="2">histidine kinase</fullName>
        <ecNumber evidence="2">2.7.13.3</ecNumber>
    </recommendedName>
</protein>
<proteinExistence type="predicted"/>
<evidence type="ECO:0000259" key="3">
    <source>
        <dbReference type="Pfam" id="PF00512"/>
    </source>
</evidence>
<accession>A0A7Y0S2W1</accession>
<dbReference type="InterPro" id="IPR036097">
    <property type="entry name" value="HisK_dim/P_sf"/>
</dbReference>
<organism evidence="4 5">
    <name type="scientific">Vibrio parahaemolyticus</name>
    <dbReference type="NCBI Taxonomy" id="670"/>
    <lineage>
        <taxon>Bacteria</taxon>
        <taxon>Pseudomonadati</taxon>
        <taxon>Pseudomonadota</taxon>
        <taxon>Gammaproteobacteria</taxon>
        <taxon>Vibrionales</taxon>
        <taxon>Vibrionaceae</taxon>
        <taxon>Vibrio</taxon>
    </lineage>
</organism>
<feature type="domain" description="Signal transduction histidine kinase dimerisation/phosphoacceptor" evidence="3">
    <location>
        <begin position="35"/>
        <end position="75"/>
    </location>
</feature>
<dbReference type="Proteomes" id="UP000555836">
    <property type="component" value="Unassembled WGS sequence"/>
</dbReference>
<dbReference type="GO" id="GO:0000155">
    <property type="term" value="F:phosphorelay sensor kinase activity"/>
    <property type="evidence" value="ECO:0007669"/>
    <property type="project" value="InterPro"/>
</dbReference>